<feature type="region of interest" description="Disordered" evidence="10">
    <location>
        <begin position="779"/>
        <end position="803"/>
    </location>
</feature>
<feature type="region of interest" description="Disordered" evidence="10">
    <location>
        <begin position="1264"/>
        <end position="1305"/>
    </location>
</feature>
<dbReference type="GO" id="GO:0007004">
    <property type="term" value="P:telomere maintenance via telomerase"/>
    <property type="evidence" value="ECO:0007669"/>
    <property type="project" value="UniProtKB-ARBA"/>
</dbReference>
<dbReference type="CDD" id="cd04475">
    <property type="entry name" value="RPA1_DBD_B"/>
    <property type="match status" value="1"/>
</dbReference>
<feature type="compositionally biased region" description="Low complexity" evidence="10">
    <location>
        <begin position="610"/>
        <end position="620"/>
    </location>
</feature>
<evidence type="ECO:0000256" key="7">
    <source>
        <dbReference type="ARBA" id="ARBA00023125"/>
    </source>
</evidence>
<organism evidence="13 14">
    <name type="scientific">Gymnopilus dilepis</name>
    <dbReference type="NCBI Taxonomy" id="231916"/>
    <lineage>
        <taxon>Eukaryota</taxon>
        <taxon>Fungi</taxon>
        <taxon>Dikarya</taxon>
        <taxon>Basidiomycota</taxon>
        <taxon>Agaricomycotina</taxon>
        <taxon>Agaricomycetes</taxon>
        <taxon>Agaricomycetidae</taxon>
        <taxon>Agaricales</taxon>
        <taxon>Agaricineae</taxon>
        <taxon>Hymenogastraceae</taxon>
        <taxon>Gymnopilus</taxon>
    </lineage>
</organism>
<dbReference type="Proteomes" id="UP000284706">
    <property type="component" value="Unassembled WGS sequence"/>
</dbReference>
<feature type="compositionally biased region" description="Polar residues" evidence="10">
    <location>
        <begin position="1055"/>
        <end position="1087"/>
    </location>
</feature>
<feature type="compositionally biased region" description="Polar residues" evidence="10">
    <location>
        <begin position="600"/>
        <end position="609"/>
    </location>
</feature>
<evidence type="ECO:0000256" key="2">
    <source>
        <dbReference type="ARBA" id="ARBA00005690"/>
    </source>
</evidence>
<dbReference type="SUPFAM" id="SSF50249">
    <property type="entry name" value="Nucleic acid-binding proteins"/>
    <property type="match status" value="4"/>
</dbReference>
<dbReference type="PANTHER" id="PTHR47165">
    <property type="entry name" value="OS03G0429900 PROTEIN"/>
    <property type="match status" value="1"/>
</dbReference>
<dbReference type="InterPro" id="IPR013955">
    <property type="entry name" value="Rep_factor-A_C"/>
</dbReference>
<dbReference type="GO" id="GO:0005662">
    <property type="term" value="C:DNA replication factor A complex"/>
    <property type="evidence" value="ECO:0007669"/>
    <property type="project" value="UniProtKB-ARBA"/>
</dbReference>
<keyword evidence="8 9" id="KW-0539">Nucleus</keyword>
<evidence type="ECO:0000256" key="3">
    <source>
        <dbReference type="ARBA" id="ARBA00022705"/>
    </source>
</evidence>
<dbReference type="EMBL" id="NHYE01005630">
    <property type="protein sequence ID" value="PPQ66442.1"/>
    <property type="molecule type" value="Genomic_DNA"/>
</dbReference>
<dbReference type="FunFam" id="2.40.50.140:FF:000064">
    <property type="entry name" value="Replication protein A subunit"/>
    <property type="match status" value="1"/>
</dbReference>
<dbReference type="FunFam" id="2.40.50.140:FF:000041">
    <property type="entry name" value="Replication protein A subunit"/>
    <property type="match status" value="1"/>
</dbReference>
<dbReference type="GO" id="GO:0008270">
    <property type="term" value="F:zinc ion binding"/>
    <property type="evidence" value="ECO:0007669"/>
    <property type="project" value="UniProtKB-KW"/>
</dbReference>
<feature type="compositionally biased region" description="Low complexity" evidence="10">
    <location>
        <begin position="139"/>
        <end position="162"/>
    </location>
</feature>
<sequence>MSHQLSSGSIKLLQTASPDDVSVFETQHTLQFLSIKRVGNTPGATSADRYRIIMSDGIHYMQAMLATQLNTLVQDNTIGKNTIAVIDNLTCNYVQEKRLIIILGLNVLQHTADKIGDPQPLESSENAGGANANQTAPNASSTAPISTGGSASTSSSSATRQQAPPPPPKGRHGNIYPIEGLSPYQNNWTIKARVTQKSDIKTWSNARGEGKLFNVTLMDDSGEIRATGFNLAVDELYPKLEEGKVYYISKARVNLAKKKFSNVNNDYELSFERNTEVEECHEVSNVPTIKYNFVPLNALEELNKDAICDVIGVVKEASPLSEITSTKLNRQIPKRELTLVDKSGFSVRMTLWGKQAEQYNAAEPNPVIAFKGVKVGDFGGRSLSMFSSSTMHINPDIDECFQLRGWYDSSGSDQTFKAHSNANGASSTFGFNRAEIRSFDEVKQTGYGMPDKPETFSARGTIMHIKSDNISYPACPTPNCNKKVIEMNGSWRCEKCDKSFPSPEHRYIMSMAVADYSGQAWLQGFNEVGIADRDLAEYNAIMHRASCNTFNFSCRAKQDTYNECRSPWPPPSCTLDIYPSMPVPTSSRYEQPLSPPTIMPTPSRSNYMRTPTTTSSYSPTIVSGGGQQKLNVVKKVAIEGKAKRNQDGASIRMFLKLSIPLDSVTPGSTIPLFPEENVKIHTSQVHPLDQNSVPYNFSSTVSPLLHNAARALNLPPRSQESFHSAFNLGRVDGQSFSGRSHKPENGESLAPVDAQYTGHILVSGYAISFVLPKVFLSRPRDGGQSASDDGVPRTPAPRRRSISEREQAHFMAAIDMWVPYLCKPLRYPFLLSIPTPRCLSNNIKLRIFPPENTSSSFASLSSVEEENGTWDLTSDPRVTRIVSTRPTRANSYSHFADDESSDSSVVNTSEGCVIQGTFPSAERIRIRWSKPIKVLNIPGDSSSGRRKVGVEDVTGRMVCTVKGQGRSASNPEVEGVLMHVQYQGECKGIWFPGVATLVGMDVSLRAKGSEVAWPQGYSNHWEVSGSDGYTGFNHGSVKGTSPAISRAPSLDFEGQGSNPSASQAESTNTYLTSKTHQGSSTSSLLRAPLPSQSTADYSFEASNANLGASETLSSVSSLPSTSTNAAPSASPTSAITLHIDINDINPPVKGTFTFNISGTILVTSKSQTARLNGSSSSAGSDKNGDLDPIILPCFTVLAADSESTTIEIRHDVEGAIVEVFHPTGDIGHDPQARKTVLHKGGFTRCGEDGARILVKFIESRTASSSNAITRPSSRPRTPSNNMINRASATSSPAPRTPIITRNRRDGPPIIPWVKADVTAFAPSADMFPTGYAVRLTLQTPSIGDSEWLEFGVGTVPKATPGSDVDENAPPKVHVICASIDGIPVKAEITTATKEILGATAGAAPFEELAVKKWRYWGKVYAGPSGGRPMVIDYIVKEQDASSGNRKLKWRLSSALDLLLPTFFVSVGRLEVCLDPIPGIEITSLRSTFDYHNAKPEGHRLLQYSMEENSQPQLSLVLHRSSTRHSLSVPGLRWYIALTWAILLVAFFSVYRVLLDIRQTHSLSYRHFGSVDSWTEIPTVTATTTVFASSSTRQWFGDPYSESSSSSTTSRTRLLPTPSPLSLKATETIVTATRQPSQTFSKDTTLSNLPIPSGSESYGLIPIDNFFVFKWPDEHLDALKRALEKVVETMEAVWNIFRKVYHYPLDPP</sequence>
<dbReference type="NCBIfam" id="TIGR00617">
    <property type="entry name" value="rpa1"/>
    <property type="match status" value="1"/>
</dbReference>
<gene>
    <name evidence="13" type="ORF">CVT26_011200</name>
</gene>
<dbReference type="CDD" id="cd04474">
    <property type="entry name" value="RPA1_DBD_A"/>
    <property type="match status" value="1"/>
</dbReference>
<keyword evidence="14" id="KW-1185">Reference proteome</keyword>
<dbReference type="GO" id="GO:0000781">
    <property type="term" value="C:chromosome, telomeric region"/>
    <property type="evidence" value="ECO:0007669"/>
    <property type="project" value="UniProtKB-ARBA"/>
</dbReference>
<dbReference type="OrthoDB" id="3210731at2759"/>
<dbReference type="InterPro" id="IPR004365">
    <property type="entry name" value="NA-bd_OB_tRNA"/>
</dbReference>
<dbReference type="InParanoid" id="A0A409VJJ6"/>
<comment type="function">
    <text evidence="9">As part of the replication protein A (RPA/RP-A), a single-stranded DNA-binding heterotrimeric complex, may play an essential role in DNA replication, recombination and repair. Binds and stabilizes single-stranded DNA intermediates, preventing complementary DNA reannealing and recruiting different proteins involved in DNA metabolism.</text>
</comment>
<evidence type="ECO:0000313" key="14">
    <source>
        <dbReference type="Proteomes" id="UP000284706"/>
    </source>
</evidence>
<comment type="subcellular location">
    <subcellularLocation>
        <location evidence="1 9">Nucleus</location>
    </subcellularLocation>
</comment>
<dbReference type="Pfam" id="PF04057">
    <property type="entry name" value="Rep-A_N"/>
    <property type="match status" value="1"/>
</dbReference>
<keyword evidence="7 9" id="KW-0238">DNA-binding</keyword>
<dbReference type="PANTHER" id="PTHR47165:SF4">
    <property type="entry name" value="OS03G0429900 PROTEIN"/>
    <property type="match status" value="1"/>
</dbReference>
<proteinExistence type="inferred from homology"/>
<dbReference type="InterPro" id="IPR007199">
    <property type="entry name" value="Rep_factor-A_N"/>
</dbReference>
<reference evidence="13 14" key="1">
    <citation type="journal article" date="2018" name="Evol. Lett.">
        <title>Horizontal gene cluster transfer increased hallucinogenic mushroom diversity.</title>
        <authorList>
            <person name="Reynolds H.T."/>
            <person name="Vijayakumar V."/>
            <person name="Gluck-Thaler E."/>
            <person name="Korotkin H.B."/>
            <person name="Matheny P.B."/>
            <person name="Slot J.C."/>
        </authorList>
    </citation>
    <scope>NUCLEOTIDE SEQUENCE [LARGE SCALE GENOMIC DNA]</scope>
    <source>
        <strain evidence="13 14">SRW20</strain>
    </source>
</reference>
<comment type="similarity">
    <text evidence="2 9">Belongs to the replication factor A protein 1 family.</text>
</comment>
<dbReference type="CDD" id="cd04476">
    <property type="entry name" value="RPA1_DBD_C"/>
    <property type="match status" value="1"/>
</dbReference>
<keyword evidence="11" id="KW-0472">Membrane</keyword>
<evidence type="ECO:0000256" key="1">
    <source>
        <dbReference type="ARBA" id="ARBA00004123"/>
    </source>
</evidence>
<keyword evidence="5 9" id="KW-0863">Zinc-finger</keyword>
<dbReference type="PROSITE" id="PS50835">
    <property type="entry name" value="IG_LIKE"/>
    <property type="match status" value="1"/>
</dbReference>
<dbReference type="FunFam" id="2.40.50.140:FF:000090">
    <property type="entry name" value="Replication protein A subunit"/>
    <property type="match status" value="1"/>
</dbReference>
<dbReference type="InterPro" id="IPR012340">
    <property type="entry name" value="NA-bd_OB-fold"/>
</dbReference>
<comment type="caution">
    <text evidence="13">The sequence shown here is derived from an EMBL/GenBank/DDBJ whole genome shotgun (WGS) entry which is preliminary data.</text>
</comment>
<evidence type="ECO:0000256" key="10">
    <source>
        <dbReference type="SAM" id="MobiDB-lite"/>
    </source>
</evidence>
<dbReference type="GO" id="GO:0003677">
    <property type="term" value="F:DNA binding"/>
    <property type="evidence" value="ECO:0007669"/>
    <property type="project" value="UniProtKB-KW"/>
</dbReference>
<dbReference type="InterPro" id="IPR007110">
    <property type="entry name" value="Ig-like_dom"/>
</dbReference>
<dbReference type="Pfam" id="PF01336">
    <property type="entry name" value="tRNA_anti-codon"/>
    <property type="match status" value="1"/>
</dbReference>
<keyword evidence="4 9" id="KW-0479">Metal-binding</keyword>
<evidence type="ECO:0000256" key="5">
    <source>
        <dbReference type="ARBA" id="ARBA00022771"/>
    </source>
</evidence>
<evidence type="ECO:0000256" key="9">
    <source>
        <dbReference type="RuleBase" id="RU364130"/>
    </source>
</evidence>
<accession>A0A409VJJ6</accession>
<evidence type="ECO:0000313" key="13">
    <source>
        <dbReference type="EMBL" id="PPQ66442.1"/>
    </source>
</evidence>
<dbReference type="CDD" id="cd04477">
    <property type="entry name" value="RPA1N"/>
    <property type="match status" value="1"/>
</dbReference>
<dbReference type="Pfam" id="PF16900">
    <property type="entry name" value="REPA_OB_2"/>
    <property type="match status" value="1"/>
</dbReference>
<feature type="compositionally biased region" description="Polar residues" evidence="10">
    <location>
        <begin position="1264"/>
        <end position="1293"/>
    </location>
</feature>
<keyword evidence="6 9" id="KW-0862">Zinc</keyword>
<dbReference type="InterPro" id="IPR004591">
    <property type="entry name" value="Rfa1"/>
</dbReference>
<dbReference type="GO" id="GO:0006310">
    <property type="term" value="P:DNA recombination"/>
    <property type="evidence" value="ECO:0007669"/>
    <property type="project" value="InterPro"/>
</dbReference>
<dbReference type="InterPro" id="IPR031657">
    <property type="entry name" value="REPA_OB_2"/>
</dbReference>
<keyword evidence="11" id="KW-1133">Transmembrane helix</keyword>
<dbReference type="Pfam" id="PF08646">
    <property type="entry name" value="Rep_fac-A_C"/>
    <property type="match status" value="1"/>
</dbReference>
<feature type="compositionally biased region" description="Polar residues" evidence="10">
    <location>
        <begin position="121"/>
        <end position="138"/>
    </location>
</feature>
<dbReference type="Gene3D" id="2.40.50.140">
    <property type="entry name" value="Nucleic acid-binding proteins"/>
    <property type="match status" value="4"/>
</dbReference>
<evidence type="ECO:0000256" key="4">
    <source>
        <dbReference type="ARBA" id="ARBA00022723"/>
    </source>
</evidence>
<evidence type="ECO:0000256" key="6">
    <source>
        <dbReference type="ARBA" id="ARBA00022833"/>
    </source>
</evidence>
<dbReference type="FunFam" id="2.40.50.140:FF:000117">
    <property type="entry name" value="Replication protein A subunit"/>
    <property type="match status" value="1"/>
</dbReference>
<feature type="transmembrane region" description="Helical" evidence="11">
    <location>
        <begin position="1533"/>
        <end position="1553"/>
    </location>
</feature>
<evidence type="ECO:0000259" key="12">
    <source>
        <dbReference type="PROSITE" id="PS50835"/>
    </source>
</evidence>
<feature type="domain" description="Ig-like" evidence="12">
    <location>
        <begin position="876"/>
        <end position="974"/>
    </location>
</feature>
<evidence type="ECO:0000256" key="11">
    <source>
        <dbReference type="SAM" id="Phobius"/>
    </source>
</evidence>
<feature type="region of interest" description="Disordered" evidence="10">
    <location>
        <begin position="116"/>
        <end position="178"/>
    </location>
</feature>
<evidence type="ECO:0000256" key="8">
    <source>
        <dbReference type="ARBA" id="ARBA00023242"/>
    </source>
</evidence>
<comment type="subunit">
    <text evidence="9">Component of the heterotrimeric canonical replication protein A complex (RPA).</text>
</comment>
<keyword evidence="11" id="KW-0812">Transmembrane</keyword>
<feature type="region of interest" description="Disordered" evidence="10">
    <location>
        <begin position="1040"/>
        <end position="1087"/>
    </location>
</feature>
<dbReference type="InterPro" id="IPR047192">
    <property type="entry name" value="Euk_RPA1_DBD_C"/>
</dbReference>
<name>A0A409VJJ6_9AGAR</name>
<protein>
    <recommendedName>
        <fullName evidence="9">Replication protein A subunit</fullName>
    </recommendedName>
</protein>
<dbReference type="STRING" id="231916.A0A409VJJ6"/>
<keyword evidence="3 9" id="KW-0235">DNA replication</keyword>
<dbReference type="GO" id="GO:0006281">
    <property type="term" value="P:DNA repair"/>
    <property type="evidence" value="ECO:0007669"/>
    <property type="project" value="InterPro"/>
</dbReference>
<feature type="region of interest" description="Disordered" evidence="10">
    <location>
        <begin position="585"/>
        <end position="622"/>
    </location>
</feature>
<dbReference type="GO" id="GO:0006260">
    <property type="term" value="P:DNA replication"/>
    <property type="evidence" value="ECO:0007669"/>
    <property type="project" value="UniProtKB-KW"/>
</dbReference>